<protein>
    <recommendedName>
        <fullName evidence="5">Phage tail protein</fullName>
    </recommendedName>
</protein>
<gene>
    <name evidence="1" type="ORF">DV707_10650</name>
    <name evidence="2" type="ORF">SAMN04488133_2016</name>
</gene>
<name>A0A1H5ZIA2_9EURY</name>
<keyword evidence="3" id="KW-1185">Reference proteome</keyword>
<dbReference type="EMBL" id="CP031311">
    <property type="protein sequence ID" value="QCC48080.1"/>
    <property type="molecule type" value="Genomic_DNA"/>
</dbReference>
<evidence type="ECO:0008006" key="5">
    <source>
        <dbReference type="Google" id="ProtNLM"/>
    </source>
</evidence>
<dbReference type="Proteomes" id="UP000296733">
    <property type="component" value="Chromosome"/>
</dbReference>
<proteinExistence type="predicted"/>
<dbReference type="EMBL" id="FNVN01000002">
    <property type="protein sequence ID" value="SEG36179.1"/>
    <property type="molecule type" value="Genomic_DNA"/>
</dbReference>
<reference evidence="1 4" key="2">
    <citation type="journal article" date="2019" name="Nat. Commun.">
        <title>A new type of DNA phosphorothioation-based antiviral system in archaea.</title>
        <authorList>
            <person name="Xiong L."/>
            <person name="Liu S."/>
            <person name="Chen S."/>
            <person name="Xiao Y."/>
            <person name="Zhu B."/>
            <person name="Gao Y."/>
            <person name="Zhang Y."/>
            <person name="Chen B."/>
            <person name="Luo J."/>
            <person name="Deng Z."/>
            <person name="Chen X."/>
            <person name="Wang L."/>
            <person name="Chen S."/>
        </authorList>
    </citation>
    <scope>NUCLEOTIDE SEQUENCE [LARGE SCALE GENOMIC DNA]</scope>
    <source>
        <strain evidence="1 4">CGMCC 1.10331</strain>
    </source>
</reference>
<dbReference type="KEGG" id="hlm:DV707_10650"/>
<reference evidence="2 3" key="1">
    <citation type="submission" date="2016-10" db="EMBL/GenBank/DDBJ databases">
        <authorList>
            <person name="de Groot N.N."/>
        </authorList>
    </citation>
    <scope>NUCLEOTIDE SEQUENCE [LARGE SCALE GENOMIC DNA]</scope>
    <source>
        <strain evidence="2 3">CGMCC 1.10331</strain>
    </source>
</reference>
<sequence length="461" mass="51206">MACTFSDAELRFTNTGVRIRVYDIQYRETSGQYKFAQVRVHREAGEFVDSLLSAVEPVEVWMDGKRLFRMAADAESVSLGPNTSKRATIGLRDPRVVLERGTIDLLIEEITLREVVELYILPTIRTVDTEGVIQGVKYTDSEVDDTMTVAYDSWAKKIARRVLPRQSEFALPEWWELLATPTATKEIKEAQVNAAEEIFRWSLGAAEWALGLRNRKGGFDVEGATPAEAIQAVADTFEIETWVDDDGYLWFGHSQFSAQPIIVGEQGGDLVMSDYSVITEKSPVTQVKVEGRYRIFEIPFTGIGSDYFRVRSHSVWNGKGNGKSLFLSPKNVKSIGEVEMIAQSALLQRLIRSKQGTIAINGTQTAPWSDLTAHDVSLGDHIYVIPNESECGPDVPAGVFAVQGLTHEINPTVGWSLRINVGKLVDPSLIETTSLITSPEIDGWVDAEEFYEATNGRYAGE</sequence>
<evidence type="ECO:0000313" key="1">
    <source>
        <dbReference type="EMBL" id="QCC48080.1"/>
    </source>
</evidence>
<dbReference type="Proteomes" id="UP000236740">
    <property type="component" value="Unassembled WGS sequence"/>
</dbReference>
<dbReference type="GeneID" id="39858557"/>
<evidence type="ECO:0000313" key="2">
    <source>
        <dbReference type="EMBL" id="SEG36179.1"/>
    </source>
</evidence>
<dbReference type="OrthoDB" id="346481at2157"/>
<evidence type="ECO:0000313" key="4">
    <source>
        <dbReference type="Proteomes" id="UP000296733"/>
    </source>
</evidence>
<dbReference type="AlphaFoldDB" id="A0A1H5ZIA2"/>
<accession>A0A1H5ZIA2</accession>
<dbReference type="RefSeq" id="WP_103991718.1">
    <property type="nucleotide sequence ID" value="NZ_CP031311.1"/>
</dbReference>
<evidence type="ECO:0000313" key="3">
    <source>
        <dbReference type="Proteomes" id="UP000236740"/>
    </source>
</evidence>
<organism evidence="2 3">
    <name type="scientific">Halobellus limi</name>
    <dbReference type="NCBI Taxonomy" id="699433"/>
    <lineage>
        <taxon>Archaea</taxon>
        <taxon>Methanobacteriati</taxon>
        <taxon>Methanobacteriota</taxon>
        <taxon>Stenosarchaea group</taxon>
        <taxon>Halobacteria</taxon>
        <taxon>Halobacteriales</taxon>
        <taxon>Haloferacaceae</taxon>
        <taxon>Halobellus</taxon>
    </lineage>
</organism>